<dbReference type="EnsemblMetazoa" id="CLYHEMT003450.5">
    <property type="protein sequence ID" value="CLYHEMP003450.5"/>
    <property type="gene ID" value="CLYHEMG003450"/>
</dbReference>
<keyword evidence="4" id="KW-0677">Repeat</keyword>
<dbReference type="OrthoDB" id="1095242at2759"/>
<evidence type="ECO:0000256" key="6">
    <source>
        <dbReference type="ARBA" id="ARBA00022833"/>
    </source>
</evidence>
<dbReference type="Pfam" id="PF00096">
    <property type="entry name" value="zf-C2H2"/>
    <property type="match status" value="3"/>
</dbReference>
<reference evidence="14" key="1">
    <citation type="submission" date="2021-01" db="UniProtKB">
        <authorList>
            <consortium name="EnsemblMetazoa"/>
        </authorList>
    </citation>
    <scope>IDENTIFICATION</scope>
</reference>
<dbReference type="SMART" id="SM00355">
    <property type="entry name" value="ZnF_C2H2"/>
    <property type="match status" value="4"/>
</dbReference>
<dbReference type="InterPro" id="IPR036236">
    <property type="entry name" value="Znf_C2H2_sf"/>
</dbReference>
<keyword evidence="9" id="KW-0804">Transcription</keyword>
<dbReference type="AlphaFoldDB" id="A0A7M5USG3"/>
<evidence type="ECO:0000256" key="9">
    <source>
        <dbReference type="ARBA" id="ARBA00023163"/>
    </source>
</evidence>
<evidence type="ECO:0000259" key="13">
    <source>
        <dbReference type="PROSITE" id="PS50157"/>
    </source>
</evidence>
<feature type="domain" description="C2H2-type" evidence="13">
    <location>
        <begin position="272"/>
        <end position="300"/>
    </location>
</feature>
<evidence type="ECO:0000256" key="2">
    <source>
        <dbReference type="ARBA" id="ARBA00006991"/>
    </source>
</evidence>
<evidence type="ECO:0000256" key="11">
    <source>
        <dbReference type="PROSITE-ProRule" id="PRU00042"/>
    </source>
</evidence>
<feature type="domain" description="C2H2-type" evidence="13">
    <location>
        <begin position="187"/>
        <end position="214"/>
    </location>
</feature>
<evidence type="ECO:0000256" key="1">
    <source>
        <dbReference type="ARBA" id="ARBA00004123"/>
    </source>
</evidence>
<keyword evidence="6" id="KW-0862">Zinc</keyword>
<proteinExistence type="inferred from homology"/>
<evidence type="ECO:0000313" key="15">
    <source>
        <dbReference type="Proteomes" id="UP000594262"/>
    </source>
</evidence>
<dbReference type="GO" id="GO:0005634">
    <property type="term" value="C:nucleus"/>
    <property type="evidence" value="ECO:0007669"/>
    <property type="project" value="UniProtKB-SubCell"/>
</dbReference>
<dbReference type="SUPFAM" id="SSF57667">
    <property type="entry name" value="beta-beta-alpha zinc fingers"/>
    <property type="match status" value="2"/>
</dbReference>
<evidence type="ECO:0000313" key="14">
    <source>
        <dbReference type="EnsemblMetazoa" id="CLYHEMP003450.5"/>
    </source>
</evidence>
<comment type="similarity">
    <text evidence="2">Belongs to the krueppel C2H2-type zinc-finger protein family.</text>
</comment>
<dbReference type="GO" id="GO:0000981">
    <property type="term" value="F:DNA-binding transcription factor activity, RNA polymerase II-specific"/>
    <property type="evidence" value="ECO:0007669"/>
    <property type="project" value="TreeGrafter"/>
</dbReference>
<keyword evidence="7" id="KW-0805">Transcription regulation</keyword>
<evidence type="ECO:0000256" key="7">
    <source>
        <dbReference type="ARBA" id="ARBA00023015"/>
    </source>
</evidence>
<keyword evidence="10" id="KW-0539">Nucleus</keyword>
<dbReference type="Gene3D" id="3.30.160.60">
    <property type="entry name" value="Classic Zinc Finger"/>
    <property type="match status" value="3"/>
</dbReference>
<dbReference type="FunFam" id="3.30.160.60:FF:000446">
    <property type="entry name" value="Zinc finger protein"/>
    <property type="match status" value="2"/>
</dbReference>
<accession>A0A7M5USG3</accession>
<feature type="domain" description="C2H2-type" evidence="13">
    <location>
        <begin position="214"/>
        <end position="242"/>
    </location>
</feature>
<dbReference type="FunFam" id="3.30.160.60:FF:000380">
    <property type="entry name" value="zinc finger protein 2 isoform X2"/>
    <property type="match status" value="1"/>
</dbReference>
<evidence type="ECO:0000256" key="8">
    <source>
        <dbReference type="ARBA" id="ARBA00023125"/>
    </source>
</evidence>
<dbReference type="GO" id="GO:0000978">
    <property type="term" value="F:RNA polymerase II cis-regulatory region sequence-specific DNA binding"/>
    <property type="evidence" value="ECO:0007669"/>
    <property type="project" value="TreeGrafter"/>
</dbReference>
<name>A0A7M5USG3_9CNID</name>
<dbReference type="PANTHER" id="PTHR23226">
    <property type="entry name" value="ZINC FINGER AND SCAN DOMAIN-CONTAINING"/>
    <property type="match status" value="1"/>
</dbReference>
<evidence type="ECO:0000256" key="12">
    <source>
        <dbReference type="SAM" id="MobiDB-lite"/>
    </source>
</evidence>
<dbReference type="GeneID" id="136813815"/>
<protein>
    <recommendedName>
        <fullName evidence="13">C2H2-type domain-containing protein</fullName>
    </recommendedName>
</protein>
<evidence type="ECO:0000256" key="10">
    <source>
        <dbReference type="ARBA" id="ARBA00023242"/>
    </source>
</evidence>
<dbReference type="PROSITE" id="PS50157">
    <property type="entry name" value="ZINC_FINGER_C2H2_2"/>
    <property type="match status" value="4"/>
</dbReference>
<keyword evidence="8" id="KW-0238">DNA-binding</keyword>
<evidence type="ECO:0000256" key="5">
    <source>
        <dbReference type="ARBA" id="ARBA00022771"/>
    </source>
</evidence>
<keyword evidence="5 11" id="KW-0863">Zinc-finger</keyword>
<feature type="domain" description="C2H2-type" evidence="13">
    <location>
        <begin position="243"/>
        <end position="271"/>
    </location>
</feature>
<dbReference type="Proteomes" id="UP000594262">
    <property type="component" value="Unplaced"/>
</dbReference>
<keyword evidence="15" id="KW-1185">Reference proteome</keyword>
<feature type="region of interest" description="Disordered" evidence="12">
    <location>
        <begin position="38"/>
        <end position="58"/>
    </location>
</feature>
<evidence type="ECO:0000256" key="4">
    <source>
        <dbReference type="ARBA" id="ARBA00022737"/>
    </source>
</evidence>
<dbReference type="RefSeq" id="XP_066926400.1">
    <property type="nucleotide sequence ID" value="XM_067070299.1"/>
</dbReference>
<organism evidence="14 15">
    <name type="scientific">Clytia hemisphaerica</name>
    <dbReference type="NCBI Taxonomy" id="252671"/>
    <lineage>
        <taxon>Eukaryota</taxon>
        <taxon>Metazoa</taxon>
        <taxon>Cnidaria</taxon>
        <taxon>Hydrozoa</taxon>
        <taxon>Hydroidolina</taxon>
        <taxon>Leptothecata</taxon>
        <taxon>Obeliida</taxon>
        <taxon>Clytiidae</taxon>
        <taxon>Clytia</taxon>
    </lineage>
</organism>
<feature type="compositionally biased region" description="Basic and acidic residues" evidence="12">
    <location>
        <begin position="47"/>
        <end position="56"/>
    </location>
</feature>
<keyword evidence="3" id="KW-0479">Metal-binding</keyword>
<dbReference type="PROSITE" id="PS00028">
    <property type="entry name" value="ZINC_FINGER_C2H2_1"/>
    <property type="match status" value="4"/>
</dbReference>
<comment type="subcellular location">
    <subcellularLocation>
        <location evidence="1">Nucleus</location>
    </subcellularLocation>
</comment>
<evidence type="ECO:0000256" key="3">
    <source>
        <dbReference type="ARBA" id="ARBA00022723"/>
    </source>
</evidence>
<dbReference type="PANTHER" id="PTHR23226:SF416">
    <property type="entry name" value="FI01424P"/>
    <property type="match status" value="1"/>
</dbReference>
<dbReference type="InterPro" id="IPR013087">
    <property type="entry name" value="Znf_C2H2_type"/>
</dbReference>
<dbReference type="GO" id="GO:0008270">
    <property type="term" value="F:zinc ion binding"/>
    <property type="evidence" value="ECO:0007669"/>
    <property type="project" value="UniProtKB-KW"/>
</dbReference>
<sequence>MNEFEEIKIKVEQEEDHGCNETNHEHLEILIKLEDESVGYSDDENMEPIKNHENELSKNSCRNVKGNDVTSSEETNPQNYEISIKLEDESKPQDNQSAKSMQFLENRNSVNINDGTNCFDQLSPNAGMSSQIGEEITIKFEDELERFQNHENENIQECFEANKTENSNNDHLTGADGFDYDQSIKPFKCNECGERFYQESTLTRHKGIHKGYKYRCKQCDKGYNAKNALIQHHKDLHKDLKSFKCDKCHKAFSSETYLTIHQRSVHEGVKPFECQVCGKCFALKRQLTSHHRFVHEEASKGC</sequence>